<dbReference type="EMBL" id="JAGQLF010000070">
    <property type="protein sequence ID" value="MCA9387238.1"/>
    <property type="molecule type" value="Genomic_DNA"/>
</dbReference>
<name>A0A955RMD1_9BACT</name>
<evidence type="ECO:0000313" key="2">
    <source>
        <dbReference type="Proteomes" id="UP000714915"/>
    </source>
</evidence>
<dbReference type="Proteomes" id="UP000714915">
    <property type="component" value="Unassembled WGS sequence"/>
</dbReference>
<reference evidence="1" key="2">
    <citation type="journal article" date="2021" name="Microbiome">
        <title>Successional dynamics and alternative stable states in a saline activated sludge microbial community over 9 years.</title>
        <authorList>
            <person name="Wang Y."/>
            <person name="Ye J."/>
            <person name="Ju F."/>
            <person name="Liu L."/>
            <person name="Boyd J.A."/>
            <person name="Deng Y."/>
            <person name="Parks D.H."/>
            <person name="Jiang X."/>
            <person name="Yin X."/>
            <person name="Woodcroft B.J."/>
            <person name="Tyson G.W."/>
            <person name="Hugenholtz P."/>
            <person name="Polz M.F."/>
            <person name="Zhang T."/>
        </authorList>
    </citation>
    <scope>NUCLEOTIDE SEQUENCE</scope>
    <source>
        <strain evidence="1">HKST-UBA09</strain>
    </source>
</reference>
<sequence>MKLALFSQEVKEAHKYKLKEMLGKPFIEVNFLYINTPGNYKPFKSDWMIESENRWRNIFPKFQEFDLERAYRVDPEF</sequence>
<protein>
    <submittedName>
        <fullName evidence="1">Uncharacterized protein</fullName>
    </submittedName>
</protein>
<reference evidence="1" key="1">
    <citation type="submission" date="2020-04" db="EMBL/GenBank/DDBJ databases">
        <authorList>
            <person name="Zhang T."/>
        </authorList>
    </citation>
    <scope>NUCLEOTIDE SEQUENCE</scope>
    <source>
        <strain evidence="1">HKST-UBA09</strain>
    </source>
</reference>
<proteinExistence type="predicted"/>
<dbReference type="AlphaFoldDB" id="A0A955RMD1"/>
<feature type="non-terminal residue" evidence="1">
    <location>
        <position position="77"/>
    </location>
</feature>
<evidence type="ECO:0000313" key="1">
    <source>
        <dbReference type="EMBL" id="MCA9387238.1"/>
    </source>
</evidence>
<organism evidence="1 2">
    <name type="scientific">Candidatus Dojkabacteria bacterium</name>
    <dbReference type="NCBI Taxonomy" id="2099670"/>
    <lineage>
        <taxon>Bacteria</taxon>
        <taxon>Candidatus Dojkabacteria</taxon>
    </lineage>
</organism>
<accession>A0A955RMD1</accession>
<comment type="caution">
    <text evidence="1">The sequence shown here is derived from an EMBL/GenBank/DDBJ whole genome shotgun (WGS) entry which is preliminary data.</text>
</comment>
<gene>
    <name evidence="1" type="ORF">KC669_04360</name>
</gene>